<keyword evidence="3" id="KW-1185">Reference proteome</keyword>
<comment type="caution">
    <text evidence="2">The sequence shown here is derived from an EMBL/GenBank/DDBJ whole genome shotgun (WGS) entry which is preliminary data.</text>
</comment>
<organism evidence="2 3">
    <name type="scientific">Zizania palustris</name>
    <name type="common">Northern wild rice</name>
    <dbReference type="NCBI Taxonomy" id="103762"/>
    <lineage>
        <taxon>Eukaryota</taxon>
        <taxon>Viridiplantae</taxon>
        <taxon>Streptophyta</taxon>
        <taxon>Embryophyta</taxon>
        <taxon>Tracheophyta</taxon>
        <taxon>Spermatophyta</taxon>
        <taxon>Magnoliopsida</taxon>
        <taxon>Liliopsida</taxon>
        <taxon>Poales</taxon>
        <taxon>Poaceae</taxon>
        <taxon>BOP clade</taxon>
        <taxon>Oryzoideae</taxon>
        <taxon>Oryzeae</taxon>
        <taxon>Zizaniinae</taxon>
        <taxon>Zizania</taxon>
    </lineage>
</organism>
<dbReference type="Proteomes" id="UP000729402">
    <property type="component" value="Unassembled WGS sequence"/>
</dbReference>
<name>A0A8J6BNY5_ZIZPA</name>
<sequence>MSAAETTGGGGGKKKKRQMDGVTGGLGADACRLGLGELGMGDGGRPNGTQGLWTHHRHDLSRRVSDLAVAGPAIVRRLCAYASARARGLDPSRAGALAHLNFLLDIAVLVPTNDSLLTPNTHRAASQVLHAPKRWLQAQRFPSVGATAVAQCGGWQVTQHQQ</sequence>
<proteinExistence type="predicted"/>
<accession>A0A8J6BNY5</accession>
<reference evidence="2" key="2">
    <citation type="submission" date="2021-02" db="EMBL/GenBank/DDBJ databases">
        <authorList>
            <person name="Kimball J.A."/>
            <person name="Haas M.W."/>
            <person name="Macchietto M."/>
            <person name="Kono T."/>
            <person name="Duquette J."/>
            <person name="Shao M."/>
        </authorList>
    </citation>
    <scope>NUCLEOTIDE SEQUENCE</scope>
    <source>
        <tissue evidence="2">Fresh leaf tissue</tissue>
    </source>
</reference>
<feature type="region of interest" description="Disordered" evidence="1">
    <location>
        <begin position="1"/>
        <end position="21"/>
    </location>
</feature>
<gene>
    <name evidence="2" type="ORF">GUJ93_ZPchr0010g10673</name>
</gene>
<dbReference type="EMBL" id="JAAALK010000082">
    <property type="protein sequence ID" value="KAG8088450.1"/>
    <property type="molecule type" value="Genomic_DNA"/>
</dbReference>
<dbReference type="AlphaFoldDB" id="A0A8J6BNY5"/>
<protein>
    <submittedName>
        <fullName evidence="2">Uncharacterized protein</fullName>
    </submittedName>
</protein>
<evidence type="ECO:0000313" key="3">
    <source>
        <dbReference type="Proteomes" id="UP000729402"/>
    </source>
</evidence>
<evidence type="ECO:0000256" key="1">
    <source>
        <dbReference type="SAM" id="MobiDB-lite"/>
    </source>
</evidence>
<reference evidence="2" key="1">
    <citation type="journal article" date="2021" name="bioRxiv">
        <title>Whole Genome Assembly and Annotation of Northern Wild Rice, Zizania palustris L., Supports a Whole Genome Duplication in the Zizania Genus.</title>
        <authorList>
            <person name="Haas M."/>
            <person name="Kono T."/>
            <person name="Macchietto M."/>
            <person name="Millas R."/>
            <person name="McGilp L."/>
            <person name="Shao M."/>
            <person name="Duquette J."/>
            <person name="Hirsch C.N."/>
            <person name="Kimball J."/>
        </authorList>
    </citation>
    <scope>NUCLEOTIDE SEQUENCE</scope>
    <source>
        <tissue evidence="2">Fresh leaf tissue</tissue>
    </source>
</reference>
<evidence type="ECO:0000313" key="2">
    <source>
        <dbReference type="EMBL" id="KAG8088450.1"/>
    </source>
</evidence>